<feature type="region of interest" description="Disordered" evidence="1">
    <location>
        <begin position="389"/>
        <end position="479"/>
    </location>
</feature>
<evidence type="ECO:0000313" key="3">
    <source>
        <dbReference type="Proteomes" id="UP001066276"/>
    </source>
</evidence>
<feature type="compositionally biased region" description="Basic and acidic residues" evidence="1">
    <location>
        <begin position="395"/>
        <end position="411"/>
    </location>
</feature>
<evidence type="ECO:0000256" key="1">
    <source>
        <dbReference type="SAM" id="MobiDB-lite"/>
    </source>
</evidence>
<dbReference type="AlphaFoldDB" id="A0AAV7LV53"/>
<evidence type="ECO:0000313" key="2">
    <source>
        <dbReference type="EMBL" id="KAJ1091490.1"/>
    </source>
</evidence>
<name>A0AAV7LV53_PLEWA</name>
<feature type="compositionally biased region" description="Basic and acidic residues" evidence="1">
    <location>
        <begin position="37"/>
        <end position="72"/>
    </location>
</feature>
<protein>
    <submittedName>
        <fullName evidence="2">Uncharacterized protein</fullName>
    </submittedName>
</protein>
<dbReference type="EMBL" id="JANPWB010000015">
    <property type="protein sequence ID" value="KAJ1091490.1"/>
    <property type="molecule type" value="Genomic_DNA"/>
</dbReference>
<feature type="compositionally biased region" description="Polar residues" evidence="1">
    <location>
        <begin position="94"/>
        <end position="104"/>
    </location>
</feature>
<comment type="caution">
    <text evidence="2">The sequence shown here is derived from an EMBL/GenBank/DDBJ whole genome shotgun (WGS) entry which is preliminary data.</text>
</comment>
<feature type="compositionally biased region" description="Basic residues" evidence="1">
    <location>
        <begin position="331"/>
        <end position="343"/>
    </location>
</feature>
<keyword evidence="3" id="KW-1185">Reference proteome</keyword>
<reference evidence="2" key="1">
    <citation type="journal article" date="2022" name="bioRxiv">
        <title>Sequencing and chromosome-scale assembly of the giantPleurodeles waltlgenome.</title>
        <authorList>
            <person name="Brown T."/>
            <person name="Elewa A."/>
            <person name="Iarovenko S."/>
            <person name="Subramanian E."/>
            <person name="Araus A.J."/>
            <person name="Petzold A."/>
            <person name="Susuki M."/>
            <person name="Suzuki K.-i.T."/>
            <person name="Hayashi T."/>
            <person name="Toyoda A."/>
            <person name="Oliveira C."/>
            <person name="Osipova E."/>
            <person name="Leigh N.D."/>
            <person name="Simon A."/>
            <person name="Yun M.H."/>
        </authorList>
    </citation>
    <scope>NUCLEOTIDE SEQUENCE</scope>
    <source>
        <strain evidence="2">20211129_DDA</strain>
        <tissue evidence="2">Liver</tissue>
    </source>
</reference>
<proteinExistence type="predicted"/>
<gene>
    <name evidence="2" type="ORF">NDU88_004614</name>
</gene>
<accession>A0AAV7LV53</accession>
<sequence>MAQEPPQAKLDLIVRDIRESRLAIEQKLEALTTEVSFIKDEHHRAAREQKERSTEQEQRTDESNRTTGDLRDITGTSESGGPHLRQARGAAEPVTSTPSASVRNSGGAYRRPYLQPAEVRRARGAAGARGATTYGKHEAQRRSGQAALPAANEGPEIAQWRQVFAEGAGGEQRQQGQSWGGSLGPAPPPAATSHWEPGPQVAKKKKKADGQRQPSPRPGLKQYREVRPGVTAQGGKQPGTAREATRPGCNRTRRLNRGQPFGRCDQRRAPDSNRGQLSRATRPCSERSVDNAQQGLDPEANQRIRNRRREDEQDSDRASDTAQDSEEPPNKSKKRHRSTSKGTKKGDKRDVGDLPEAGTPGPSKKAKAKNGEQISMIVQECLKSMEPLLFAKSGGARETKGPGDTESREDQPPVAPRGKGLRQQEQKQPVSKAHHQTGGGEEASPTSATALPTQVWGEGPDKNARRRRSPSADGRAPEAYKRGILGRPYMVARAPGLASLIPLAVKERIWRREFIDIFTLLEIQVEGLDLTTVDKKKDERRSGTEWGRRGILITGWMPLESWHV</sequence>
<organism evidence="2 3">
    <name type="scientific">Pleurodeles waltl</name>
    <name type="common">Iberian ribbed newt</name>
    <dbReference type="NCBI Taxonomy" id="8319"/>
    <lineage>
        <taxon>Eukaryota</taxon>
        <taxon>Metazoa</taxon>
        <taxon>Chordata</taxon>
        <taxon>Craniata</taxon>
        <taxon>Vertebrata</taxon>
        <taxon>Euteleostomi</taxon>
        <taxon>Amphibia</taxon>
        <taxon>Batrachia</taxon>
        <taxon>Caudata</taxon>
        <taxon>Salamandroidea</taxon>
        <taxon>Salamandridae</taxon>
        <taxon>Pleurodelinae</taxon>
        <taxon>Pleurodeles</taxon>
    </lineage>
</organism>
<feature type="region of interest" description="Disordered" evidence="1">
    <location>
        <begin position="36"/>
        <end position="372"/>
    </location>
</feature>
<dbReference type="Proteomes" id="UP001066276">
    <property type="component" value="Chromosome 11"/>
</dbReference>
<feature type="compositionally biased region" description="Basic and acidic residues" evidence="1">
    <location>
        <begin position="308"/>
        <end position="319"/>
    </location>
</feature>